<keyword evidence="5" id="KW-1185">Reference proteome</keyword>
<protein>
    <recommendedName>
        <fullName evidence="2">HTH CENPB-type domain-containing protein</fullName>
    </recommendedName>
</protein>
<dbReference type="Pfam" id="PF03221">
    <property type="entry name" value="HTH_Tnp_Tc5"/>
    <property type="match status" value="1"/>
</dbReference>
<dbReference type="InterPro" id="IPR004875">
    <property type="entry name" value="DDE_SF_endonuclease_dom"/>
</dbReference>
<dbReference type="Proteomes" id="UP000663873">
    <property type="component" value="Unassembled WGS sequence"/>
</dbReference>
<dbReference type="GO" id="GO:0005634">
    <property type="term" value="C:nucleus"/>
    <property type="evidence" value="ECO:0007669"/>
    <property type="project" value="TreeGrafter"/>
</dbReference>
<gene>
    <name evidence="3" type="ORF">TIS948_LOCUS23381</name>
    <name evidence="4" type="ORF">UJA718_LOCUS27737</name>
</gene>
<dbReference type="Proteomes" id="UP000663825">
    <property type="component" value="Unassembled WGS sequence"/>
</dbReference>
<dbReference type="AlphaFoldDB" id="A0A820WX07"/>
<dbReference type="OrthoDB" id="125347at2759"/>
<evidence type="ECO:0000313" key="5">
    <source>
        <dbReference type="Proteomes" id="UP000663873"/>
    </source>
</evidence>
<evidence type="ECO:0000259" key="2">
    <source>
        <dbReference type="PROSITE" id="PS51253"/>
    </source>
</evidence>
<dbReference type="InterPro" id="IPR050863">
    <property type="entry name" value="CenT-Element_Derived"/>
</dbReference>
<dbReference type="PANTHER" id="PTHR19303:SF73">
    <property type="entry name" value="PROTEIN PDC2"/>
    <property type="match status" value="1"/>
</dbReference>
<dbReference type="EMBL" id="CAJNXB010004036">
    <property type="protein sequence ID" value="CAF3352169.1"/>
    <property type="molecule type" value="Genomic_DNA"/>
</dbReference>
<feature type="domain" description="HTH CENPB-type" evidence="2">
    <location>
        <begin position="61"/>
        <end position="133"/>
    </location>
</feature>
<dbReference type="EMBL" id="CAJOBP010007865">
    <property type="protein sequence ID" value="CAF4523158.1"/>
    <property type="molecule type" value="Genomic_DNA"/>
</dbReference>
<accession>A0A820WX07</accession>
<dbReference type="SMART" id="SM00674">
    <property type="entry name" value="CENPB"/>
    <property type="match status" value="1"/>
</dbReference>
<comment type="caution">
    <text evidence="4">The sequence shown here is derived from an EMBL/GenBank/DDBJ whole genome shotgun (WGS) entry which is preliminary data.</text>
</comment>
<reference evidence="4" key="1">
    <citation type="submission" date="2021-02" db="EMBL/GenBank/DDBJ databases">
        <authorList>
            <person name="Nowell W R."/>
        </authorList>
    </citation>
    <scope>NUCLEOTIDE SEQUENCE</scope>
</reference>
<keyword evidence="1" id="KW-0238">DNA-binding</keyword>
<dbReference type="Pfam" id="PF03184">
    <property type="entry name" value="DDE_1"/>
    <property type="match status" value="1"/>
</dbReference>
<dbReference type="GO" id="GO:0003677">
    <property type="term" value="F:DNA binding"/>
    <property type="evidence" value="ECO:0007669"/>
    <property type="project" value="UniProtKB-KW"/>
</dbReference>
<evidence type="ECO:0000313" key="4">
    <source>
        <dbReference type="EMBL" id="CAF4523158.1"/>
    </source>
</evidence>
<name>A0A820WX07_9BILA</name>
<evidence type="ECO:0000256" key="1">
    <source>
        <dbReference type="ARBA" id="ARBA00023125"/>
    </source>
</evidence>
<dbReference type="SUPFAM" id="SSF46689">
    <property type="entry name" value="Homeodomain-like"/>
    <property type="match status" value="1"/>
</dbReference>
<proteinExistence type="predicted"/>
<dbReference type="InterPro" id="IPR009057">
    <property type="entry name" value="Homeodomain-like_sf"/>
</dbReference>
<organism evidence="4 5">
    <name type="scientific">Rotaria socialis</name>
    <dbReference type="NCBI Taxonomy" id="392032"/>
    <lineage>
        <taxon>Eukaryota</taxon>
        <taxon>Metazoa</taxon>
        <taxon>Spiralia</taxon>
        <taxon>Gnathifera</taxon>
        <taxon>Rotifera</taxon>
        <taxon>Eurotatoria</taxon>
        <taxon>Bdelloidea</taxon>
        <taxon>Philodinida</taxon>
        <taxon>Philodinidae</taxon>
        <taxon>Rotaria</taxon>
    </lineage>
</organism>
<dbReference type="Gene3D" id="1.10.10.60">
    <property type="entry name" value="Homeodomain-like"/>
    <property type="match status" value="2"/>
</dbReference>
<sequence length="452" mass="51637">MTSRRELCLEEKMNLIKEKELGTSHRQLSDKFQISLCAVSNIWKRKCEYTNDYETNRNKKVKRKLKNDSSQEINENVYEWFVAQRAKNISIGGPVLQEYARKVGEELDPSNNFKASNGWLARFRTRYNIQFRVICGESRSVDQNTVDDWKTRLTNIIEHYDPDDIFNCDETGLFYKLMPDRSMTVDRNDCKGGKISKDRYTVMLCSNWSGTEKLNPIVIANATSKIQPMDQGIIRAFKAYYRRHLVKHIIASASTAMTADDVNVTALDAVYWIQSAWETVTDTTIKNTFKAAGFERSTISDGLNVAQISSIIGEDNSTADKSIAELDRVLKHLTVGGKSMSAYDYVNFDDDIPAFNEWDDSVDKLLVINGITTDDVDNSEDVPNEEPPSLSESLELVRRLRLLSTTQQPELHTYIIQLKSKLTDAFLDSNLSKQRSILEYFKCLPMESPVKS</sequence>
<dbReference type="InterPro" id="IPR006600">
    <property type="entry name" value="HTH_CenpB_DNA-bd_dom"/>
</dbReference>
<dbReference type="PROSITE" id="PS51253">
    <property type="entry name" value="HTH_CENPB"/>
    <property type="match status" value="1"/>
</dbReference>
<dbReference type="PANTHER" id="PTHR19303">
    <property type="entry name" value="TRANSPOSON"/>
    <property type="match status" value="1"/>
</dbReference>
<evidence type="ECO:0000313" key="3">
    <source>
        <dbReference type="EMBL" id="CAF3352169.1"/>
    </source>
</evidence>